<evidence type="ECO:0000313" key="2">
    <source>
        <dbReference type="Proteomes" id="UP000828390"/>
    </source>
</evidence>
<dbReference type="Gene3D" id="3.30.160.60">
    <property type="entry name" value="Classic Zinc Finger"/>
    <property type="match status" value="1"/>
</dbReference>
<reference evidence="1" key="2">
    <citation type="submission" date="2020-11" db="EMBL/GenBank/DDBJ databases">
        <authorList>
            <person name="McCartney M.A."/>
            <person name="Auch B."/>
            <person name="Kono T."/>
            <person name="Mallez S."/>
            <person name="Becker A."/>
            <person name="Gohl D.M."/>
            <person name="Silverstein K.A.T."/>
            <person name="Koren S."/>
            <person name="Bechman K.B."/>
            <person name="Herman A."/>
            <person name="Abrahante J.E."/>
            <person name="Garbe J."/>
        </authorList>
    </citation>
    <scope>NUCLEOTIDE SEQUENCE</scope>
    <source>
        <strain evidence="1">Duluth1</strain>
        <tissue evidence="1">Whole animal</tissue>
    </source>
</reference>
<dbReference type="InterPro" id="IPR047153">
    <property type="entry name" value="TRIM45/56/19-like"/>
</dbReference>
<dbReference type="EMBL" id="JAIWYP010000006">
    <property type="protein sequence ID" value="KAH3810859.1"/>
    <property type="molecule type" value="Genomic_DNA"/>
</dbReference>
<keyword evidence="2" id="KW-1185">Reference proteome</keyword>
<name>A0A9D4JHZ7_DREPO</name>
<gene>
    <name evidence="1" type="ORF">DPMN_139257</name>
</gene>
<accession>A0A9D4JHZ7</accession>
<dbReference type="SUPFAM" id="SSF57845">
    <property type="entry name" value="B-box zinc-binding domain"/>
    <property type="match status" value="1"/>
</dbReference>
<proteinExistence type="predicted"/>
<protein>
    <recommendedName>
        <fullName evidence="3">B box-type domain-containing protein</fullName>
    </recommendedName>
</protein>
<comment type="caution">
    <text evidence="1">The sequence shown here is derived from an EMBL/GenBank/DDBJ whole genome shotgun (WGS) entry which is preliminary data.</text>
</comment>
<sequence length="231" mass="26627">MCAECTRAHKRSLASRKHSVLTIKELQNSGLDVFRRKIVCTKAGHEGQQLAFYCTKPGCETSICTACTVCDHERSKGHQIINVQDLYLLKKTELEQFFKTWDTDMSSVKFVLQQTEQELLNIDIKELEVEKDIDDAFERCQKILAQRQRQLKDQLATLCEQKKGRIQAYVETLEGYLDSAASARDFSNHVINHTDPTEFVPLHSTLMQRLKKMSALKVEDMFLLTFLLYCV</sequence>
<dbReference type="AlphaFoldDB" id="A0A9D4JHZ7"/>
<evidence type="ECO:0008006" key="3">
    <source>
        <dbReference type="Google" id="ProtNLM"/>
    </source>
</evidence>
<evidence type="ECO:0000313" key="1">
    <source>
        <dbReference type="EMBL" id="KAH3810859.1"/>
    </source>
</evidence>
<organism evidence="1 2">
    <name type="scientific">Dreissena polymorpha</name>
    <name type="common">Zebra mussel</name>
    <name type="synonym">Mytilus polymorpha</name>
    <dbReference type="NCBI Taxonomy" id="45954"/>
    <lineage>
        <taxon>Eukaryota</taxon>
        <taxon>Metazoa</taxon>
        <taxon>Spiralia</taxon>
        <taxon>Lophotrochozoa</taxon>
        <taxon>Mollusca</taxon>
        <taxon>Bivalvia</taxon>
        <taxon>Autobranchia</taxon>
        <taxon>Heteroconchia</taxon>
        <taxon>Euheterodonta</taxon>
        <taxon>Imparidentia</taxon>
        <taxon>Neoheterodontei</taxon>
        <taxon>Myida</taxon>
        <taxon>Dreissenoidea</taxon>
        <taxon>Dreissenidae</taxon>
        <taxon>Dreissena</taxon>
    </lineage>
</organism>
<dbReference type="PANTHER" id="PTHR25462">
    <property type="entry name" value="BONUS, ISOFORM C-RELATED"/>
    <property type="match status" value="1"/>
</dbReference>
<dbReference type="Proteomes" id="UP000828390">
    <property type="component" value="Unassembled WGS sequence"/>
</dbReference>
<reference evidence="1" key="1">
    <citation type="journal article" date="2019" name="bioRxiv">
        <title>The Genome of the Zebra Mussel, Dreissena polymorpha: A Resource for Invasive Species Research.</title>
        <authorList>
            <person name="McCartney M.A."/>
            <person name="Auch B."/>
            <person name="Kono T."/>
            <person name="Mallez S."/>
            <person name="Zhang Y."/>
            <person name="Obille A."/>
            <person name="Becker A."/>
            <person name="Abrahante J.E."/>
            <person name="Garbe J."/>
            <person name="Badalamenti J.P."/>
            <person name="Herman A."/>
            <person name="Mangelson H."/>
            <person name="Liachko I."/>
            <person name="Sullivan S."/>
            <person name="Sone E.D."/>
            <person name="Koren S."/>
            <person name="Silverstein K.A.T."/>
            <person name="Beckman K.B."/>
            <person name="Gohl D.M."/>
        </authorList>
    </citation>
    <scope>NUCLEOTIDE SEQUENCE</scope>
    <source>
        <strain evidence="1">Duluth1</strain>
        <tissue evidence="1">Whole animal</tissue>
    </source>
</reference>
<dbReference type="PANTHER" id="PTHR25462:SF296">
    <property type="entry name" value="MEIOTIC P26, ISOFORM F"/>
    <property type="match status" value="1"/>
</dbReference>